<dbReference type="Proteomes" id="UP001420932">
    <property type="component" value="Unassembled WGS sequence"/>
</dbReference>
<dbReference type="PANTHER" id="PTHR37705:SF1">
    <property type="entry name" value="TRANSMEMBRANE PROTEIN"/>
    <property type="match status" value="1"/>
</dbReference>
<dbReference type="EMBL" id="JBBNAF010000002">
    <property type="protein sequence ID" value="KAK9164362.1"/>
    <property type="molecule type" value="Genomic_DNA"/>
</dbReference>
<gene>
    <name evidence="1" type="ORF">Syun_005264</name>
</gene>
<dbReference type="AlphaFoldDB" id="A0AAP0Q1K0"/>
<proteinExistence type="predicted"/>
<sequence>MMIERIEICMKLVKMAIEFILSFAEAVGVVCMENEATSRLRPVVRHRSYSATHVGLLGFLP</sequence>
<keyword evidence="2" id="KW-1185">Reference proteome</keyword>
<accession>A0AAP0Q1K0</accession>
<comment type="caution">
    <text evidence="1">The sequence shown here is derived from an EMBL/GenBank/DDBJ whole genome shotgun (WGS) entry which is preliminary data.</text>
</comment>
<reference evidence="1 2" key="1">
    <citation type="submission" date="2024-01" db="EMBL/GenBank/DDBJ databases">
        <title>Genome assemblies of Stephania.</title>
        <authorList>
            <person name="Yang L."/>
        </authorList>
    </citation>
    <scope>NUCLEOTIDE SEQUENCE [LARGE SCALE GENOMIC DNA]</scope>
    <source>
        <strain evidence="1">YNDBR</strain>
        <tissue evidence="1">Leaf</tissue>
    </source>
</reference>
<evidence type="ECO:0000313" key="1">
    <source>
        <dbReference type="EMBL" id="KAK9164362.1"/>
    </source>
</evidence>
<evidence type="ECO:0000313" key="2">
    <source>
        <dbReference type="Proteomes" id="UP001420932"/>
    </source>
</evidence>
<protein>
    <submittedName>
        <fullName evidence="1">Uncharacterized protein</fullName>
    </submittedName>
</protein>
<organism evidence="1 2">
    <name type="scientific">Stephania yunnanensis</name>
    <dbReference type="NCBI Taxonomy" id="152371"/>
    <lineage>
        <taxon>Eukaryota</taxon>
        <taxon>Viridiplantae</taxon>
        <taxon>Streptophyta</taxon>
        <taxon>Embryophyta</taxon>
        <taxon>Tracheophyta</taxon>
        <taxon>Spermatophyta</taxon>
        <taxon>Magnoliopsida</taxon>
        <taxon>Ranunculales</taxon>
        <taxon>Menispermaceae</taxon>
        <taxon>Menispermoideae</taxon>
        <taxon>Cissampelideae</taxon>
        <taxon>Stephania</taxon>
    </lineage>
</organism>
<name>A0AAP0Q1K0_9MAGN</name>
<dbReference type="PANTHER" id="PTHR37705">
    <property type="entry name" value="BNAA08G11710D PROTEIN"/>
    <property type="match status" value="1"/>
</dbReference>